<comment type="caution">
    <text evidence="1">The sequence shown here is derived from an EMBL/GenBank/DDBJ whole genome shotgun (WGS) entry which is preliminary data.</text>
</comment>
<reference evidence="1 2" key="1">
    <citation type="submission" date="2019-01" db="EMBL/GenBank/DDBJ databases">
        <title>A draft genome assembly of the solar-powered sea slug Elysia chlorotica.</title>
        <authorList>
            <person name="Cai H."/>
            <person name="Li Q."/>
            <person name="Fang X."/>
            <person name="Li J."/>
            <person name="Curtis N.E."/>
            <person name="Altenburger A."/>
            <person name="Shibata T."/>
            <person name="Feng M."/>
            <person name="Maeda T."/>
            <person name="Schwartz J.A."/>
            <person name="Shigenobu S."/>
            <person name="Lundholm N."/>
            <person name="Nishiyama T."/>
            <person name="Yang H."/>
            <person name="Hasebe M."/>
            <person name="Li S."/>
            <person name="Pierce S.K."/>
            <person name="Wang J."/>
        </authorList>
    </citation>
    <scope>NUCLEOTIDE SEQUENCE [LARGE SCALE GENOMIC DNA]</scope>
    <source>
        <strain evidence="1">EC2010</strain>
        <tissue evidence="1">Whole organism of an adult</tissue>
    </source>
</reference>
<evidence type="ECO:0000313" key="1">
    <source>
        <dbReference type="EMBL" id="RUS82927.1"/>
    </source>
</evidence>
<name>A0A433TMX0_ELYCH</name>
<organism evidence="1 2">
    <name type="scientific">Elysia chlorotica</name>
    <name type="common">Eastern emerald elysia</name>
    <name type="synonym">Sea slug</name>
    <dbReference type="NCBI Taxonomy" id="188477"/>
    <lineage>
        <taxon>Eukaryota</taxon>
        <taxon>Metazoa</taxon>
        <taxon>Spiralia</taxon>
        <taxon>Lophotrochozoa</taxon>
        <taxon>Mollusca</taxon>
        <taxon>Gastropoda</taxon>
        <taxon>Heterobranchia</taxon>
        <taxon>Euthyneura</taxon>
        <taxon>Panpulmonata</taxon>
        <taxon>Sacoglossa</taxon>
        <taxon>Placobranchoidea</taxon>
        <taxon>Plakobranchidae</taxon>
        <taxon>Elysia</taxon>
    </lineage>
</organism>
<proteinExistence type="predicted"/>
<protein>
    <submittedName>
        <fullName evidence="1">Uncharacterized protein</fullName>
    </submittedName>
</protein>
<keyword evidence="2" id="KW-1185">Reference proteome</keyword>
<dbReference type="EMBL" id="RQTK01000265">
    <property type="protein sequence ID" value="RUS82927.1"/>
    <property type="molecule type" value="Genomic_DNA"/>
</dbReference>
<gene>
    <name evidence="1" type="ORF">EGW08_009311</name>
</gene>
<accession>A0A433TMX0</accession>
<sequence>MVLTYSFKYFREMALLYSLVDSAWLNHSVIFCCVTFNSIAFKHDNLCLTSSYRDKTWTCKLLTLMFFLQMIGLNIYVCYPECNLLQICKFTLKSCIFFFVKHVKKFKKQCCDCS</sequence>
<evidence type="ECO:0000313" key="2">
    <source>
        <dbReference type="Proteomes" id="UP000271974"/>
    </source>
</evidence>
<dbReference type="Proteomes" id="UP000271974">
    <property type="component" value="Unassembled WGS sequence"/>
</dbReference>
<dbReference type="AlphaFoldDB" id="A0A433TMX0"/>